<dbReference type="InterPro" id="IPR002365">
    <property type="entry name" value="Terpene_synthase_CS"/>
</dbReference>
<evidence type="ECO:0000259" key="6">
    <source>
        <dbReference type="Pfam" id="PF13249"/>
    </source>
</evidence>
<dbReference type="InterPro" id="IPR006400">
    <property type="entry name" value="Hopene-cyclase"/>
</dbReference>
<evidence type="ECO:0000256" key="3">
    <source>
        <dbReference type="ARBA" id="ARBA00022737"/>
    </source>
</evidence>
<dbReference type="PANTHER" id="PTHR11764">
    <property type="entry name" value="TERPENE CYCLASE/MUTASE FAMILY MEMBER"/>
    <property type="match status" value="1"/>
</dbReference>
<dbReference type="CDD" id="cd02892">
    <property type="entry name" value="SQCY_1"/>
    <property type="match status" value="1"/>
</dbReference>
<protein>
    <submittedName>
        <fullName evidence="7">Squalene--hopene cyclase</fullName>
    </submittedName>
</protein>
<gene>
    <name evidence="7" type="ORF">BK665_19710</name>
</gene>
<accession>A0A423KE79</accession>
<evidence type="ECO:0000259" key="5">
    <source>
        <dbReference type="Pfam" id="PF13243"/>
    </source>
</evidence>
<dbReference type="InterPro" id="IPR032697">
    <property type="entry name" value="SQ_cyclase_N"/>
</dbReference>
<name>A0A423KE79_9PSED</name>
<sequence length="653" mass="72521">MGTAMTQSLPSMNTRVKHGLNNALSALLDKQQPDGHWVFEFEADAGMTAEYVLLMHFLGEPLQQSLQDRLARYLRAQQQPQGGWPLLQGGSFNLNVSVKTYFALKLLGDAQDEPHLQRACTLIRQHGGAANCNVVTRIWLALYNVIPWRVLPLIPVEVILLPRWFPFHLSKIFCIPRLFTVAFSVLQVLRPTAHNPLDVGITELFIHPADETTPLPAAPHQNRAWFACFSAIDRFLHRIDPWRPKGRRKKALETAEAYVTGQLNGEDGYGAALPTIAISLVVLQALGYPRDHFAMQTARSACEKLLVVSERQAYCQPCVSPIWDTAWVCRALLESGHPQGLEAALRGLDWLKQRQILDVYGGWAVARPHLRPGGWAFQYALPNHPDVDDTALVATVMHRAMQVHPGAHYGESIARAQEWVQGMQGRQGGWGAYEADNTQYYLNSIPFAEHGMMIDHPTADVSARCLAMLGQLGATPVSEGATGDALRYLLAEQETDGSWYGRWGINFIYGTWSALEGLAATGYDPFCEAVQKARHWLILKQNEDGGWGEDTHGYSLEYPRHRPSASTPSQTAWALLGLMAAGAVGHPVTAKGIDYLLRSQKKDGTWTDPHATGTGVPRVLYMKYHGYGLYFPMLALARYCTLSRARVSATEVV</sequence>
<dbReference type="SUPFAM" id="SSF48239">
    <property type="entry name" value="Terpenoid cyclases/Protein prenyltransferases"/>
    <property type="match status" value="2"/>
</dbReference>
<feature type="domain" description="Squalene cyclase N-terminal" evidence="6">
    <location>
        <begin position="21"/>
        <end position="309"/>
    </location>
</feature>
<dbReference type="AlphaFoldDB" id="A0A423KE79"/>
<evidence type="ECO:0000256" key="1">
    <source>
        <dbReference type="ARBA" id="ARBA00004999"/>
    </source>
</evidence>
<keyword evidence="3" id="KW-0677">Repeat</keyword>
<evidence type="ECO:0000313" key="7">
    <source>
        <dbReference type="EMBL" id="RON50996.1"/>
    </source>
</evidence>
<dbReference type="EMBL" id="MOBP01000013">
    <property type="protein sequence ID" value="RON50996.1"/>
    <property type="molecule type" value="Genomic_DNA"/>
</dbReference>
<dbReference type="InterPro" id="IPR032696">
    <property type="entry name" value="SQ_cyclase_C"/>
</dbReference>
<dbReference type="GO" id="GO:0016866">
    <property type="term" value="F:intramolecular transferase activity"/>
    <property type="evidence" value="ECO:0007669"/>
    <property type="project" value="InterPro"/>
</dbReference>
<dbReference type="Proteomes" id="UP000283627">
    <property type="component" value="Unassembled WGS sequence"/>
</dbReference>
<dbReference type="GO" id="GO:0005811">
    <property type="term" value="C:lipid droplet"/>
    <property type="evidence" value="ECO:0007669"/>
    <property type="project" value="InterPro"/>
</dbReference>
<dbReference type="NCBIfam" id="TIGR01507">
    <property type="entry name" value="hopene_cyclase"/>
    <property type="match status" value="1"/>
</dbReference>
<dbReference type="PROSITE" id="PS01074">
    <property type="entry name" value="TERPENE_SYNTHASES"/>
    <property type="match status" value="1"/>
</dbReference>
<dbReference type="InterPro" id="IPR018333">
    <property type="entry name" value="Squalene_cyclase"/>
</dbReference>
<reference evidence="7 8" key="1">
    <citation type="submission" date="2016-10" db="EMBL/GenBank/DDBJ databases">
        <title>Comparative genome analysis of multiple Pseudomonas spp. focuses on biocontrol and plant growth promoting traits.</title>
        <authorList>
            <person name="Tao X.-Y."/>
            <person name="Taylor C.G."/>
        </authorList>
    </citation>
    <scope>NUCLEOTIDE SEQUENCE [LARGE SCALE GENOMIC DNA]</scope>
    <source>
        <strain evidence="7 8">39A2</strain>
    </source>
</reference>
<dbReference type="Pfam" id="PF13249">
    <property type="entry name" value="SQHop_cyclase_N"/>
    <property type="match status" value="1"/>
</dbReference>
<dbReference type="Pfam" id="PF13243">
    <property type="entry name" value="SQHop_cyclase_C"/>
    <property type="match status" value="1"/>
</dbReference>
<evidence type="ECO:0000313" key="8">
    <source>
        <dbReference type="Proteomes" id="UP000283627"/>
    </source>
</evidence>
<dbReference type="GO" id="GO:0016104">
    <property type="term" value="P:triterpenoid biosynthetic process"/>
    <property type="evidence" value="ECO:0007669"/>
    <property type="project" value="InterPro"/>
</dbReference>
<dbReference type="SFLD" id="SFLDG01016">
    <property type="entry name" value="Prenyltransferase_Like_2"/>
    <property type="match status" value="1"/>
</dbReference>
<dbReference type="UniPathway" id="UPA00337"/>
<organism evidence="7 8">
    <name type="scientific">Pseudomonas frederiksbergensis</name>
    <dbReference type="NCBI Taxonomy" id="104087"/>
    <lineage>
        <taxon>Bacteria</taxon>
        <taxon>Pseudomonadati</taxon>
        <taxon>Pseudomonadota</taxon>
        <taxon>Gammaproteobacteria</taxon>
        <taxon>Pseudomonadales</taxon>
        <taxon>Pseudomonadaceae</taxon>
        <taxon>Pseudomonas</taxon>
    </lineage>
</organism>
<evidence type="ECO:0000256" key="2">
    <source>
        <dbReference type="ARBA" id="ARBA00009755"/>
    </source>
</evidence>
<comment type="similarity">
    <text evidence="2">Belongs to the terpene cyclase/mutase family.</text>
</comment>
<dbReference type="PANTHER" id="PTHR11764:SF20">
    <property type="entry name" value="LANOSTEROL SYNTHASE"/>
    <property type="match status" value="1"/>
</dbReference>
<feature type="domain" description="Squalene cyclase C-terminal" evidence="5">
    <location>
        <begin position="319"/>
        <end position="640"/>
    </location>
</feature>
<comment type="pathway">
    <text evidence="1">Secondary metabolite biosynthesis; hopanoid biosynthesis.</text>
</comment>
<comment type="caution">
    <text evidence="7">The sequence shown here is derived from an EMBL/GenBank/DDBJ whole genome shotgun (WGS) entry which is preliminary data.</text>
</comment>
<proteinExistence type="inferred from homology"/>
<keyword evidence="4" id="KW-0413">Isomerase</keyword>
<dbReference type="Gene3D" id="1.50.10.20">
    <property type="match status" value="2"/>
</dbReference>
<evidence type="ECO:0000256" key="4">
    <source>
        <dbReference type="ARBA" id="ARBA00023235"/>
    </source>
</evidence>
<dbReference type="InterPro" id="IPR008930">
    <property type="entry name" value="Terpenoid_cyclase/PrenylTrfase"/>
</dbReference>
<dbReference type="NCBIfam" id="TIGR01787">
    <property type="entry name" value="squalene_cyclas"/>
    <property type="match status" value="1"/>
</dbReference>